<evidence type="ECO:0000256" key="4">
    <source>
        <dbReference type="ARBA" id="ARBA00022840"/>
    </source>
</evidence>
<dbReference type="InterPro" id="IPR000212">
    <property type="entry name" value="DNA_helicase_UvrD/REP"/>
</dbReference>
<gene>
    <name evidence="7" type="ORF">K8V08_04475</name>
</gene>
<dbReference type="GO" id="GO:0000725">
    <property type="term" value="P:recombinational repair"/>
    <property type="evidence" value="ECO:0007669"/>
    <property type="project" value="TreeGrafter"/>
</dbReference>
<evidence type="ECO:0000313" key="7">
    <source>
        <dbReference type="EMBL" id="HJG79650.1"/>
    </source>
</evidence>
<evidence type="ECO:0000256" key="2">
    <source>
        <dbReference type="ARBA" id="ARBA00022801"/>
    </source>
</evidence>
<protein>
    <submittedName>
        <fullName evidence="7">DNA helicase</fullName>
    </submittedName>
</protein>
<dbReference type="GO" id="GO:0016787">
    <property type="term" value="F:hydrolase activity"/>
    <property type="evidence" value="ECO:0007669"/>
    <property type="project" value="UniProtKB-UniRule"/>
</dbReference>
<reference evidence="7" key="2">
    <citation type="submission" date="2021-09" db="EMBL/GenBank/DDBJ databases">
        <authorList>
            <person name="Gilroy R."/>
        </authorList>
    </citation>
    <scope>NUCLEOTIDE SEQUENCE</scope>
    <source>
        <strain evidence="7">ChiGjej5B5-7349</strain>
    </source>
</reference>
<dbReference type="InterPro" id="IPR014016">
    <property type="entry name" value="UvrD-like_ATP-bd"/>
</dbReference>
<accession>A0A921MC90</accession>
<dbReference type="Proteomes" id="UP000784435">
    <property type="component" value="Unassembled WGS sequence"/>
</dbReference>
<dbReference type="InterPro" id="IPR027417">
    <property type="entry name" value="P-loop_NTPase"/>
</dbReference>
<dbReference type="GO" id="GO:0005829">
    <property type="term" value="C:cytosol"/>
    <property type="evidence" value="ECO:0007669"/>
    <property type="project" value="TreeGrafter"/>
</dbReference>
<dbReference type="GO" id="GO:0003677">
    <property type="term" value="F:DNA binding"/>
    <property type="evidence" value="ECO:0007669"/>
    <property type="project" value="InterPro"/>
</dbReference>
<reference evidence="7" key="1">
    <citation type="journal article" date="2021" name="PeerJ">
        <title>Extensive microbial diversity within the chicken gut microbiome revealed by metagenomics and culture.</title>
        <authorList>
            <person name="Gilroy R."/>
            <person name="Ravi A."/>
            <person name="Getino M."/>
            <person name="Pursley I."/>
            <person name="Horton D.L."/>
            <person name="Alikhan N.F."/>
            <person name="Baker D."/>
            <person name="Gharbi K."/>
            <person name="Hall N."/>
            <person name="Watson M."/>
            <person name="Adriaenssens E.M."/>
            <person name="Foster-Nyarko E."/>
            <person name="Jarju S."/>
            <person name="Secka A."/>
            <person name="Antonio M."/>
            <person name="Oren A."/>
            <person name="Chaudhuri R.R."/>
            <person name="La Ragione R."/>
            <person name="Hildebrand F."/>
            <person name="Pallen M.J."/>
        </authorList>
    </citation>
    <scope>NUCLEOTIDE SEQUENCE</scope>
    <source>
        <strain evidence="7">ChiGjej5B5-7349</strain>
    </source>
</reference>
<dbReference type="PANTHER" id="PTHR11070">
    <property type="entry name" value="UVRD / RECB / PCRA DNA HELICASE FAMILY MEMBER"/>
    <property type="match status" value="1"/>
</dbReference>
<keyword evidence="4 5" id="KW-0067">ATP-binding</keyword>
<evidence type="ECO:0000313" key="8">
    <source>
        <dbReference type="Proteomes" id="UP000784435"/>
    </source>
</evidence>
<dbReference type="AlphaFoldDB" id="A0A921MC90"/>
<proteinExistence type="predicted"/>
<comment type="caution">
    <text evidence="7">The sequence shown here is derived from an EMBL/GenBank/DDBJ whole genome shotgun (WGS) entry which is preliminary data.</text>
</comment>
<evidence type="ECO:0000256" key="3">
    <source>
        <dbReference type="ARBA" id="ARBA00022806"/>
    </source>
</evidence>
<dbReference type="SUPFAM" id="SSF52540">
    <property type="entry name" value="P-loop containing nucleoside triphosphate hydrolases"/>
    <property type="match status" value="1"/>
</dbReference>
<dbReference type="EMBL" id="DYUK01000092">
    <property type="protein sequence ID" value="HJG79650.1"/>
    <property type="molecule type" value="Genomic_DNA"/>
</dbReference>
<keyword evidence="2 5" id="KW-0378">Hydrolase</keyword>
<dbReference type="PANTHER" id="PTHR11070:SF45">
    <property type="entry name" value="DNA 3'-5' HELICASE"/>
    <property type="match status" value="1"/>
</dbReference>
<feature type="domain" description="UvrD-like helicase ATP-binding" evidence="6">
    <location>
        <begin position="180"/>
        <end position="578"/>
    </location>
</feature>
<feature type="binding site" evidence="5">
    <location>
        <begin position="201"/>
        <end position="208"/>
    </location>
    <ligand>
        <name>ATP</name>
        <dbReference type="ChEBI" id="CHEBI:30616"/>
    </ligand>
</feature>
<dbReference type="PROSITE" id="PS51198">
    <property type="entry name" value="UVRD_HELICASE_ATP_BIND"/>
    <property type="match status" value="1"/>
</dbReference>
<sequence>MTERREIAHEQVRIDTLYGRLDELRAETRASLDAVRRAKVGGHHQNRSERDAFATMYEDTLIRYQSAEEGLCFGRIDTSSGETTYVGRIGLSDAHRQQMLMDWRAPASEPFYRATPAQPAGLTRRRHIATRGRTVTGVEDQVLDAAGMTEDERSGLQGEGALMAALGARRTGRMGDIVATIQGEQDAIIRRDLAGTLVVQGGPGTGKTAVALHRAAYLLYRHRERIAKSGVLLVGPSPVFLRYIERVLPSLGETGAVLLTPGQLTPGVDTTLRNSPAVAAVKGDLRMVDVIRRMVRSYQRVPGEDQQLAVGPYSIVLTPADVRSARERARRTGDVHNVARTAFVQALLRTLADRLAHAQGMDSPGERLPELLDDLRAARDVRVAVNLCWLPLTPAGVLDALLSKQHRLAHAASGVLRAAETRALLRPKGAPVTVEDVPLLDEIAELIGTESAPTANREDAEREYAEAVVEMTGTGAMVSSEQLAQRYAGADPAQAIADRAANDREWTFGHLVADEAQELSPMQLRLLFRRVPSKSATLVGDLAQATAADPARTWHTILEPHVGDRFGLEELTVSYRTPRSIMRPANALLADRFPDLALPASVREGDSEPRLLRYDSVSGLADGLPRILAEEARAVEGGRVAVVVPDGLLELVEHTLAASLPQAADASADDVLQAADVGYGPTAIDCRVAVLTPHEVKGLEFDAVLVVEPALIAPGAEGGDAPTDSGVGALYVALTRSMSRLVILAANPSLLDSYFEDTPAE</sequence>
<dbReference type="Gene3D" id="3.40.50.300">
    <property type="entry name" value="P-loop containing nucleotide triphosphate hydrolases"/>
    <property type="match status" value="2"/>
</dbReference>
<dbReference type="GO" id="GO:0043138">
    <property type="term" value="F:3'-5' DNA helicase activity"/>
    <property type="evidence" value="ECO:0007669"/>
    <property type="project" value="TreeGrafter"/>
</dbReference>
<evidence type="ECO:0000256" key="5">
    <source>
        <dbReference type="PROSITE-ProRule" id="PRU00560"/>
    </source>
</evidence>
<evidence type="ECO:0000259" key="6">
    <source>
        <dbReference type="PROSITE" id="PS51198"/>
    </source>
</evidence>
<organism evidence="7 8">
    <name type="scientific">Brevibacterium senegalense</name>
    <dbReference type="NCBI Taxonomy" id="1033736"/>
    <lineage>
        <taxon>Bacteria</taxon>
        <taxon>Bacillati</taxon>
        <taxon>Actinomycetota</taxon>
        <taxon>Actinomycetes</taxon>
        <taxon>Micrococcales</taxon>
        <taxon>Brevibacteriaceae</taxon>
        <taxon>Brevibacterium</taxon>
    </lineage>
</organism>
<name>A0A921MC90_9MICO</name>
<keyword evidence="3 5" id="KW-0347">Helicase</keyword>
<dbReference type="GO" id="GO:0005524">
    <property type="term" value="F:ATP binding"/>
    <property type="evidence" value="ECO:0007669"/>
    <property type="project" value="UniProtKB-UniRule"/>
</dbReference>
<keyword evidence="1 5" id="KW-0547">Nucleotide-binding</keyword>
<evidence type="ECO:0000256" key="1">
    <source>
        <dbReference type="ARBA" id="ARBA00022741"/>
    </source>
</evidence>